<feature type="compositionally biased region" description="Polar residues" evidence="1">
    <location>
        <begin position="325"/>
        <end position="343"/>
    </location>
</feature>
<dbReference type="Proteomes" id="UP000317243">
    <property type="component" value="Unassembled WGS sequence"/>
</dbReference>
<name>A0A5C5X3G1_9PLAN</name>
<reference evidence="2 3" key="1">
    <citation type="submission" date="2019-02" db="EMBL/GenBank/DDBJ databases">
        <title>Deep-cultivation of Planctomycetes and their phenomic and genomic characterization uncovers novel biology.</title>
        <authorList>
            <person name="Wiegand S."/>
            <person name="Jogler M."/>
            <person name="Boedeker C."/>
            <person name="Pinto D."/>
            <person name="Vollmers J."/>
            <person name="Rivas-Marin E."/>
            <person name="Kohn T."/>
            <person name="Peeters S.H."/>
            <person name="Heuer A."/>
            <person name="Rast P."/>
            <person name="Oberbeckmann S."/>
            <person name="Bunk B."/>
            <person name="Jeske O."/>
            <person name="Meyerdierks A."/>
            <person name="Storesund J.E."/>
            <person name="Kallscheuer N."/>
            <person name="Luecker S."/>
            <person name="Lage O.M."/>
            <person name="Pohl T."/>
            <person name="Merkel B.J."/>
            <person name="Hornburger P."/>
            <person name="Mueller R.-W."/>
            <person name="Bruemmer F."/>
            <person name="Labrenz M."/>
            <person name="Spormann A.M."/>
            <person name="Op Den Camp H."/>
            <person name="Overmann J."/>
            <person name="Amann R."/>
            <person name="Jetten M.S.M."/>
            <person name="Mascher T."/>
            <person name="Medema M.H."/>
            <person name="Devos D.P."/>
            <person name="Kaster A.-K."/>
            <person name="Ovreas L."/>
            <person name="Rohde M."/>
            <person name="Galperin M.Y."/>
            <person name="Jogler C."/>
        </authorList>
    </citation>
    <scope>NUCLEOTIDE SEQUENCE [LARGE SCALE GENOMIC DNA]</scope>
    <source>
        <strain evidence="2 3">KOR42</strain>
    </source>
</reference>
<comment type="caution">
    <text evidence="2">The sequence shown here is derived from an EMBL/GenBank/DDBJ whole genome shotgun (WGS) entry which is preliminary data.</text>
</comment>
<accession>A0A5C5X3G1</accession>
<dbReference type="EMBL" id="SIHI01000001">
    <property type="protein sequence ID" value="TWT56831.1"/>
    <property type="molecule type" value="Genomic_DNA"/>
</dbReference>
<sequence length="437" mass="49220">MPEFSDADALKNWVKFFAEYRPQPLRVRQWIMRMHRKKQHDQVIACLKAALINGQSQPWMYEVLALSMEIQNYPKEDVERVVMSLSDFGAVSFENLMYSAAYLNKFERKNAALKLYRQSSRMAPEKHEPYVLGLSLAEEVGTDEDLEWAATGILTHYWSNNFQETHQLAEDAILNRIRNLRRGGDSEAVTRLTNALQQSKVQDLQIRLDWSGDADLDLIVEEPPGSICSFETPLTYAGGIHLNDGIGPDRSFEEYICPIGVAGRYRIQVKNTFGRVVGNRAVVTITRHVNSPEQSVERKTLNLDGDVASLDIDLDSGRRKESRKLSSLLNSRPQQFPRNVTSKRSSRTRKLPMTNARVNAIEEFHVARDPSVRRAGAIGFAPVVQTYLDGAALQTNAVISADRRYVRIGVGVQFSTITGVSTFNFPGGTVNQTPFVP</sequence>
<organism evidence="2 3">
    <name type="scientific">Thalassoglobus neptunius</name>
    <dbReference type="NCBI Taxonomy" id="1938619"/>
    <lineage>
        <taxon>Bacteria</taxon>
        <taxon>Pseudomonadati</taxon>
        <taxon>Planctomycetota</taxon>
        <taxon>Planctomycetia</taxon>
        <taxon>Planctomycetales</taxon>
        <taxon>Planctomycetaceae</taxon>
        <taxon>Thalassoglobus</taxon>
    </lineage>
</organism>
<feature type="region of interest" description="Disordered" evidence="1">
    <location>
        <begin position="323"/>
        <end position="349"/>
    </location>
</feature>
<dbReference type="OrthoDB" id="291546at2"/>
<keyword evidence="3" id="KW-1185">Reference proteome</keyword>
<proteinExistence type="predicted"/>
<dbReference type="AlphaFoldDB" id="A0A5C5X3G1"/>
<evidence type="ECO:0008006" key="4">
    <source>
        <dbReference type="Google" id="ProtNLM"/>
    </source>
</evidence>
<gene>
    <name evidence="2" type="ORF">KOR42_01860</name>
</gene>
<evidence type="ECO:0000256" key="1">
    <source>
        <dbReference type="SAM" id="MobiDB-lite"/>
    </source>
</evidence>
<evidence type="ECO:0000313" key="3">
    <source>
        <dbReference type="Proteomes" id="UP000317243"/>
    </source>
</evidence>
<evidence type="ECO:0000313" key="2">
    <source>
        <dbReference type="EMBL" id="TWT56831.1"/>
    </source>
</evidence>
<protein>
    <recommendedName>
        <fullName evidence="4">DUF2135 domain-containing protein</fullName>
    </recommendedName>
</protein>